<protein>
    <submittedName>
        <fullName evidence="1">Uncharacterized protein</fullName>
    </submittedName>
</protein>
<accession>A0A075I0M4</accession>
<dbReference type="AlphaFoldDB" id="A0A075I0M4"/>
<sequence length="114" mass="13183">MQRDIGIIHIDPEAHSLSHLTPCLLVCPHALLTLLVERLHTVGLDGLVRHQIQSFLDFNLYRKSMSVPSTLPLYYMAFHGFPSTNHVLEQPREDMMYTRLPIGCRWSLEEGEWT</sequence>
<name>A0A075I0M4_9EURY</name>
<proteinExistence type="predicted"/>
<organism evidence="1">
    <name type="scientific">uncultured marine group II/III euryarchaeote KM3_87_C01</name>
    <dbReference type="NCBI Taxonomy" id="1456531"/>
    <lineage>
        <taxon>Archaea</taxon>
        <taxon>Methanobacteriati</taxon>
        <taxon>Methanobacteriota</taxon>
        <taxon>environmental samples</taxon>
    </lineage>
</organism>
<evidence type="ECO:0000313" key="1">
    <source>
        <dbReference type="EMBL" id="AIF19568.1"/>
    </source>
</evidence>
<dbReference type="EMBL" id="KF901141">
    <property type="protein sequence ID" value="AIF19568.1"/>
    <property type="molecule type" value="Genomic_DNA"/>
</dbReference>
<reference evidence="1" key="1">
    <citation type="journal article" date="2014" name="Genome Biol. Evol.">
        <title>Pangenome evidence for extensive interdomain horizontal transfer affecting lineage core and shell genes in uncultured planktonic thaumarchaeota and euryarchaeota.</title>
        <authorList>
            <person name="Deschamps P."/>
            <person name="Zivanovic Y."/>
            <person name="Moreira D."/>
            <person name="Rodriguez-Valera F."/>
            <person name="Lopez-Garcia P."/>
        </authorList>
    </citation>
    <scope>NUCLEOTIDE SEQUENCE</scope>
</reference>